<dbReference type="InterPro" id="IPR000719">
    <property type="entry name" value="Prot_kinase_dom"/>
</dbReference>
<dbReference type="EMBL" id="ASPP01020468">
    <property type="protein sequence ID" value="ETO13665.1"/>
    <property type="molecule type" value="Genomic_DNA"/>
</dbReference>
<evidence type="ECO:0000256" key="5">
    <source>
        <dbReference type="ARBA" id="ARBA00022840"/>
    </source>
</evidence>
<dbReference type="SUPFAM" id="SSF56112">
    <property type="entry name" value="Protein kinase-like (PK-like)"/>
    <property type="match status" value="1"/>
</dbReference>
<dbReference type="Pfam" id="PF00069">
    <property type="entry name" value="Pkinase"/>
    <property type="match status" value="1"/>
</dbReference>
<evidence type="ECO:0000313" key="8">
    <source>
        <dbReference type="EMBL" id="ETO13665.1"/>
    </source>
</evidence>
<keyword evidence="9" id="KW-1185">Reference proteome</keyword>
<dbReference type="OMA" id="SHTNICR"/>
<feature type="domain" description="Protein kinase" evidence="7">
    <location>
        <begin position="1"/>
        <end position="185"/>
    </location>
</feature>
<keyword evidence="2" id="KW-0808">Transferase</keyword>
<name>X6MKQ7_RETFI</name>
<dbReference type="FunFam" id="1.10.510.10:FF:000571">
    <property type="entry name" value="Maternal embryonic leucine zipper kinase"/>
    <property type="match status" value="1"/>
</dbReference>
<evidence type="ECO:0000256" key="1">
    <source>
        <dbReference type="ARBA" id="ARBA00022527"/>
    </source>
</evidence>
<dbReference type="Proteomes" id="UP000023152">
    <property type="component" value="Unassembled WGS sequence"/>
</dbReference>
<evidence type="ECO:0000256" key="2">
    <source>
        <dbReference type="ARBA" id="ARBA00022679"/>
    </source>
</evidence>
<organism evidence="8 9">
    <name type="scientific">Reticulomyxa filosa</name>
    <dbReference type="NCBI Taxonomy" id="46433"/>
    <lineage>
        <taxon>Eukaryota</taxon>
        <taxon>Sar</taxon>
        <taxon>Rhizaria</taxon>
        <taxon>Retaria</taxon>
        <taxon>Foraminifera</taxon>
        <taxon>Monothalamids</taxon>
        <taxon>Reticulomyxidae</taxon>
        <taxon>Reticulomyxa</taxon>
    </lineage>
</organism>
<feature type="compositionally biased region" description="Basic and acidic residues" evidence="6">
    <location>
        <begin position="211"/>
        <end position="223"/>
    </location>
</feature>
<dbReference type="InterPro" id="IPR008271">
    <property type="entry name" value="Ser/Thr_kinase_AS"/>
</dbReference>
<dbReference type="PANTHER" id="PTHR24349">
    <property type="entry name" value="SERINE/THREONINE-PROTEIN KINASE"/>
    <property type="match status" value="1"/>
</dbReference>
<dbReference type="InterPro" id="IPR011009">
    <property type="entry name" value="Kinase-like_dom_sf"/>
</dbReference>
<sequence length="231" mass="25560">MVVELCDGGDLFERVVSLKAFSETAASHVIRQVVSGLQHLHERGFVHRDLKPDNIMYSTKDEDSPVKVIDFGLAGNTIGGPCTTPCGTAHYAAPEVLENQSYGIEVDIWSLGVIIYTLLCGYPPFFDSSNNMKNLYHSIKKAKFTFPSPQWDSISDGAKDLIKKCLVKNAKERLTAAQVSVHPWVTGHLVSQGVFSDDYLTQMQRWQSTRHQTELSIEGRPETDALDGASS</sequence>
<reference evidence="8 9" key="1">
    <citation type="journal article" date="2013" name="Curr. Biol.">
        <title>The Genome of the Foraminiferan Reticulomyxa filosa.</title>
        <authorList>
            <person name="Glockner G."/>
            <person name="Hulsmann N."/>
            <person name="Schleicher M."/>
            <person name="Noegel A.A."/>
            <person name="Eichinger L."/>
            <person name="Gallinger C."/>
            <person name="Pawlowski J."/>
            <person name="Sierra R."/>
            <person name="Euteneuer U."/>
            <person name="Pillet L."/>
            <person name="Moustafa A."/>
            <person name="Platzer M."/>
            <person name="Groth M."/>
            <person name="Szafranski K."/>
            <person name="Schliwa M."/>
        </authorList>
    </citation>
    <scope>NUCLEOTIDE SEQUENCE [LARGE SCALE GENOMIC DNA]</scope>
</reference>
<dbReference type="PROSITE" id="PS00108">
    <property type="entry name" value="PROTEIN_KINASE_ST"/>
    <property type="match status" value="1"/>
</dbReference>
<keyword evidence="1" id="KW-0723">Serine/threonine-protein kinase</keyword>
<dbReference type="PROSITE" id="PS50011">
    <property type="entry name" value="PROTEIN_KINASE_DOM"/>
    <property type="match status" value="1"/>
</dbReference>
<evidence type="ECO:0000313" key="9">
    <source>
        <dbReference type="Proteomes" id="UP000023152"/>
    </source>
</evidence>
<evidence type="ECO:0000256" key="4">
    <source>
        <dbReference type="ARBA" id="ARBA00022777"/>
    </source>
</evidence>
<comment type="caution">
    <text evidence="8">The sequence shown here is derived from an EMBL/GenBank/DDBJ whole genome shotgun (WGS) entry which is preliminary data.</text>
</comment>
<accession>X6MKQ7</accession>
<dbReference type="GO" id="GO:0005524">
    <property type="term" value="F:ATP binding"/>
    <property type="evidence" value="ECO:0007669"/>
    <property type="project" value="UniProtKB-KW"/>
</dbReference>
<dbReference type="SMART" id="SM00220">
    <property type="entry name" value="S_TKc"/>
    <property type="match status" value="1"/>
</dbReference>
<evidence type="ECO:0000259" key="7">
    <source>
        <dbReference type="PROSITE" id="PS50011"/>
    </source>
</evidence>
<dbReference type="InterPro" id="IPR050205">
    <property type="entry name" value="CDPK_Ser/Thr_kinases"/>
</dbReference>
<evidence type="ECO:0000256" key="3">
    <source>
        <dbReference type="ARBA" id="ARBA00022741"/>
    </source>
</evidence>
<gene>
    <name evidence="8" type="ORF">RFI_23704</name>
</gene>
<keyword evidence="4" id="KW-0418">Kinase</keyword>
<feature type="region of interest" description="Disordered" evidence="6">
    <location>
        <begin position="210"/>
        <end position="231"/>
    </location>
</feature>
<dbReference type="Gene3D" id="1.10.510.10">
    <property type="entry name" value="Transferase(Phosphotransferase) domain 1"/>
    <property type="match status" value="1"/>
</dbReference>
<evidence type="ECO:0000256" key="6">
    <source>
        <dbReference type="SAM" id="MobiDB-lite"/>
    </source>
</evidence>
<dbReference type="CDD" id="cd05117">
    <property type="entry name" value="STKc_CAMK"/>
    <property type="match status" value="1"/>
</dbReference>
<dbReference type="OrthoDB" id="40902at2759"/>
<keyword evidence="3" id="KW-0547">Nucleotide-binding</keyword>
<proteinExistence type="predicted"/>
<dbReference type="GO" id="GO:0004674">
    <property type="term" value="F:protein serine/threonine kinase activity"/>
    <property type="evidence" value="ECO:0007669"/>
    <property type="project" value="UniProtKB-KW"/>
</dbReference>
<protein>
    <recommendedName>
        <fullName evidence="7">Protein kinase domain-containing protein</fullName>
    </recommendedName>
</protein>
<dbReference type="AlphaFoldDB" id="X6MKQ7"/>
<keyword evidence="5" id="KW-0067">ATP-binding</keyword>